<proteinExistence type="predicted"/>
<comment type="caution">
    <text evidence="1">The sequence shown here is derived from an EMBL/GenBank/DDBJ whole genome shotgun (WGS) entry which is preliminary data.</text>
</comment>
<protein>
    <submittedName>
        <fullName evidence="1">Uncharacterized protein</fullName>
    </submittedName>
</protein>
<organism evidence="1 2">
    <name type="scientific">Pedobacter fastidiosus</name>
    <dbReference type="NCBI Taxonomy" id="2765361"/>
    <lineage>
        <taxon>Bacteria</taxon>
        <taxon>Pseudomonadati</taxon>
        <taxon>Bacteroidota</taxon>
        <taxon>Sphingobacteriia</taxon>
        <taxon>Sphingobacteriales</taxon>
        <taxon>Sphingobacteriaceae</taxon>
        <taxon>Pedobacter</taxon>
    </lineage>
</organism>
<dbReference type="RefSeq" id="WP_187069869.1">
    <property type="nucleotide sequence ID" value="NZ_JACRYL010000002.1"/>
</dbReference>
<name>A0ABR7KMU2_9SPHI</name>
<gene>
    <name evidence="1" type="ORF">H7U22_03055</name>
</gene>
<evidence type="ECO:0000313" key="2">
    <source>
        <dbReference type="Proteomes" id="UP000652755"/>
    </source>
</evidence>
<evidence type="ECO:0000313" key="1">
    <source>
        <dbReference type="EMBL" id="MBC6109392.1"/>
    </source>
</evidence>
<keyword evidence="2" id="KW-1185">Reference proteome</keyword>
<dbReference type="Proteomes" id="UP000652755">
    <property type="component" value="Unassembled WGS sequence"/>
</dbReference>
<reference evidence="1 2" key="1">
    <citation type="submission" date="2020-08" db="EMBL/GenBank/DDBJ databases">
        <authorList>
            <person name="Sun Q."/>
            <person name="Inoue M."/>
        </authorList>
    </citation>
    <scope>NUCLEOTIDE SEQUENCE [LARGE SCALE GENOMIC DNA]</scope>
    <source>
        <strain evidence="1 2">CCM 8938</strain>
    </source>
</reference>
<accession>A0ABR7KMU2</accession>
<sequence length="249" mass="28347">MKNNFSFNADTHNFWPIYEAIKHFYPIGITGNYPSLFFEYPNLKTLGNKVVDSIHNEANFSLWKAFEKQISHNHNLEVVGTTYGQAPSLSFDVILEKVESPEFRRIKKISVAVSLVGGFFTIYGVDETFVIEKNQGSLDLNYHSINVITVSPYKEFESIFIDLKIAVEAKFKGYKFVPYAIGNMTLKGLQVRYIDYNGDSSIYNALFDQFLDSYDGPVRGSKFFGYEDWSIDLSNPDSVGVFTTPPPQL</sequence>
<dbReference type="EMBL" id="JACRYL010000002">
    <property type="protein sequence ID" value="MBC6109392.1"/>
    <property type="molecule type" value="Genomic_DNA"/>
</dbReference>